<name>A0A9Q0EXT3_9TELE</name>
<evidence type="ECO:0000313" key="13">
    <source>
        <dbReference type="EMBL" id="KAJ3613741.1"/>
    </source>
</evidence>
<evidence type="ECO:0000256" key="11">
    <source>
        <dbReference type="SAM" id="MobiDB-lite"/>
    </source>
</evidence>
<feature type="coiled-coil region" evidence="10">
    <location>
        <begin position="259"/>
        <end position="307"/>
    </location>
</feature>
<feature type="compositionally biased region" description="Polar residues" evidence="11">
    <location>
        <begin position="91"/>
        <end position="102"/>
    </location>
</feature>
<dbReference type="GO" id="GO:0000139">
    <property type="term" value="C:Golgi membrane"/>
    <property type="evidence" value="ECO:0007669"/>
    <property type="project" value="UniProtKB-SubCell"/>
</dbReference>
<comment type="function">
    <text evidence="8">Involved in maintaining Golgi structure. Stimulates the formation of Golgi stacks and ribbons. Involved in intra-Golgi retrograde transport.</text>
</comment>
<feature type="compositionally biased region" description="Low complexity" evidence="11">
    <location>
        <begin position="103"/>
        <end position="121"/>
    </location>
</feature>
<feature type="compositionally biased region" description="Basic and acidic residues" evidence="11">
    <location>
        <begin position="216"/>
        <end position="230"/>
    </location>
</feature>
<feature type="region of interest" description="Disordered" evidence="11">
    <location>
        <begin position="180"/>
        <end position="249"/>
    </location>
</feature>
<evidence type="ECO:0000256" key="4">
    <source>
        <dbReference type="ARBA" id="ARBA00022989"/>
    </source>
</evidence>
<comment type="subcellular location">
    <subcellularLocation>
        <location evidence="1">Golgi apparatus membrane</location>
        <topology evidence="1">Single-pass type IV membrane protein</topology>
    </subcellularLocation>
</comment>
<evidence type="ECO:0000256" key="8">
    <source>
        <dbReference type="ARBA" id="ARBA00024833"/>
    </source>
</evidence>
<feature type="region of interest" description="Disordered" evidence="11">
    <location>
        <begin position="26"/>
        <end position="71"/>
    </location>
</feature>
<dbReference type="EMBL" id="JANIIK010000035">
    <property type="protein sequence ID" value="KAJ3613741.1"/>
    <property type="molecule type" value="Genomic_DNA"/>
</dbReference>
<dbReference type="GO" id="GO:0031985">
    <property type="term" value="C:Golgi cisterna"/>
    <property type="evidence" value="ECO:0007669"/>
    <property type="project" value="TreeGrafter"/>
</dbReference>
<dbReference type="InterPro" id="IPR019177">
    <property type="entry name" value="Golgin_subfamily_A_member_5"/>
</dbReference>
<accession>A0A9Q0EXT3</accession>
<evidence type="ECO:0000256" key="3">
    <source>
        <dbReference type="ARBA" id="ARBA00022692"/>
    </source>
</evidence>
<dbReference type="OrthoDB" id="248903at2759"/>
<feature type="coiled-coil region" evidence="10">
    <location>
        <begin position="512"/>
        <end position="564"/>
    </location>
</feature>
<keyword evidence="4 12" id="KW-1133">Transmembrane helix</keyword>
<dbReference type="PANTHER" id="PTHR13815:SF7">
    <property type="entry name" value="GOLGIN SUBFAMILY A MEMBER 5"/>
    <property type="match status" value="1"/>
</dbReference>
<reference evidence="13" key="1">
    <citation type="submission" date="2022-07" db="EMBL/GenBank/DDBJ databases">
        <title>Chromosome-level genome of Muraenolepis orangiensis.</title>
        <authorList>
            <person name="Kim J."/>
        </authorList>
    </citation>
    <scope>NUCLEOTIDE SEQUENCE</scope>
    <source>
        <strain evidence="13">KU_S4_2022</strain>
        <tissue evidence="13">Muscle</tissue>
    </source>
</reference>
<evidence type="ECO:0000256" key="1">
    <source>
        <dbReference type="ARBA" id="ARBA00004409"/>
    </source>
</evidence>
<evidence type="ECO:0000256" key="12">
    <source>
        <dbReference type="SAM" id="Phobius"/>
    </source>
</evidence>
<feature type="region of interest" description="Disordered" evidence="11">
    <location>
        <begin position="397"/>
        <end position="425"/>
    </location>
</feature>
<dbReference type="AlphaFoldDB" id="A0A9Q0EXT3"/>
<feature type="compositionally biased region" description="Basic and acidic residues" evidence="11">
    <location>
        <begin position="152"/>
        <end position="161"/>
    </location>
</feature>
<dbReference type="PANTHER" id="PTHR13815">
    <property type="entry name" value="GOLGIN-84"/>
    <property type="match status" value="1"/>
</dbReference>
<keyword evidence="5" id="KW-0333">Golgi apparatus</keyword>
<organism evidence="13 14">
    <name type="scientific">Muraenolepis orangiensis</name>
    <name type="common">Patagonian moray cod</name>
    <dbReference type="NCBI Taxonomy" id="630683"/>
    <lineage>
        <taxon>Eukaryota</taxon>
        <taxon>Metazoa</taxon>
        <taxon>Chordata</taxon>
        <taxon>Craniata</taxon>
        <taxon>Vertebrata</taxon>
        <taxon>Euteleostomi</taxon>
        <taxon>Actinopterygii</taxon>
        <taxon>Neopterygii</taxon>
        <taxon>Teleostei</taxon>
        <taxon>Neoteleostei</taxon>
        <taxon>Acanthomorphata</taxon>
        <taxon>Zeiogadaria</taxon>
        <taxon>Gadariae</taxon>
        <taxon>Gadiformes</taxon>
        <taxon>Muraenolepidoidei</taxon>
        <taxon>Muraenolepididae</taxon>
        <taxon>Muraenolepis</taxon>
    </lineage>
</organism>
<evidence type="ECO:0000313" key="14">
    <source>
        <dbReference type="Proteomes" id="UP001148018"/>
    </source>
</evidence>
<evidence type="ECO:0000256" key="10">
    <source>
        <dbReference type="SAM" id="Coils"/>
    </source>
</evidence>
<evidence type="ECO:0000256" key="7">
    <source>
        <dbReference type="ARBA" id="ARBA00023136"/>
    </source>
</evidence>
<keyword evidence="7 12" id="KW-0472">Membrane</keyword>
<evidence type="ECO:0000256" key="5">
    <source>
        <dbReference type="ARBA" id="ARBA00023034"/>
    </source>
</evidence>
<evidence type="ECO:0000256" key="2">
    <source>
        <dbReference type="ARBA" id="ARBA00020370"/>
    </source>
</evidence>
<dbReference type="Pfam" id="PF09787">
    <property type="entry name" value="Golgin_A5"/>
    <property type="match status" value="1"/>
</dbReference>
<dbReference type="GO" id="GO:0000301">
    <property type="term" value="P:retrograde transport, vesicle recycling within Golgi"/>
    <property type="evidence" value="ECO:0007669"/>
    <property type="project" value="TreeGrafter"/>
</dbReference>
<sequence>MSWFTDLAGKAEDFLNKVDAGAATALQNENGSGASEEEYGTSGYTDGTDGGYRTEGAAGLQPDYEASRHPQSFITAAAGNIKRSNNATLFSNTSNVSTTTPLGSSSVAAASSSNAGRASSGFVRRKKSEQDVDDDMLFDFLNSSDPPASGAGERKDARRDLPKVVSVPAVVEPQVAFPTSAPLSGALASGTSTPHSSARGISRASSMSSLSTHSMKTSEEGPRDQGRDTPEGSDSGMSAPQESGRPELLFPDESQSQELSSLRLENQLLRNEVSSLNQEMASLIQRAKTMQEELNQARLRADRWNSDQSQTDRVVREFRSQVDDLTEALSTKDGQLAVLKIRLDEADQLLKTRNSALEEAQNEKSRMLLDQSEGSSMQSQALETLQQRLREAELTLRREQDGYRQMQSESAQQSRSSRAAAEVARQELQDYKQKASRILQSKEKLISSLKEGSGLDGPDSGRGLALELEELRHEKDLHREEVQRLQGQDLENQAMSEVETWRQQQLDLQDQQATHIRAKQEAEAELDRQKQELQYLEDESHRTKASLQSRIKDREDEIQKLRNQALSSSSQVELESRLHQLTETLIQKQTMLEALGTEKSSLVFQMERLDQQLKSSQGAGAQSGGQAINMGGLEGPGTRQRSTPVLFSDQYSPGVYGQVRKAAGTIDRFSIRLGIFLRRYPIARVLVILYIGLLHLWVMIVLLTYTPEMHTNHPGGAR</sequence>
<comment type="caution">
    <text evidence="13">The sequence shown here is derived from an EMBL/GenBank/DDBJ whole genome shotgun (WGS) entry which is preliminary data.</text>
</comment>
<keyword evidence="3 12" id="KW-0812">Transmembrane</keyword>
<proteinExistence type="predicted"/>
<protein>
    <recommendedName>
        <fullName evidence="2">Golgin subfamily A member 5</fullName>
    </recommendedName>
    <alternativeName>
        <fullName evidence="9">Golgin-84</fullName>
    </alternativeName>
</protein>
<feature type="compositionally biased region" description="Low complexity" evidence="11">
    <location>
        <begin position="404"/>
        <end position="423"/>
    </location>
</feature>
<keyword evidence="6 10" id="KW-0175">Coiled coil</keyword>
<dbReference type="GO" id="GO:0007030">
    <property type="term" value="P:Golgi organization"/>
    <property type="evidence" value="ECO:0007669"/>
    <property type="project" value="InterPro"/>
</dbReference>
<gene>
    <name evidence="13" type="ORF">NHX12_019987</name>
</gene>
<evidence type="ECO:0000256" key="6">
    <source>
        <dbReference type="ARBA" id="ARBA00023054"/>
    </source>
</evidence>
<dbReference type="Proteomes" id="UP001148018">
    <property type="component" value="Unassembled WGS sequence"/>
</dbReference>
<keyword evidence="14" id="KW-1185">Reference proteome</keyword>
<feature type="transmembrane region" description="Helical" evidence="12">
    <location>
        <begin position="682"/>
        <end position="705"/>
    </location>
</feature>
<evidence type="ECO:0000256" key="9">
    <source>
        <dbReference type="ARBA" id="ARBA00032404"/>
    </source>
</evidence>
<feature type="region of interest" description="Disordered" evidence="11">
    <location>
        <begin position="91"/>
        <end position="161"/>
    </location>
</feature>
<feature type="compositionally biased region" description="Low complexity" evidence="11">
    <location>
        <begin position="195"/>
        <end position="215"/>
    </location>
</feature>